<gene>
    <name evidence="3" type="ORF">SAMN05421580_109199</name>
</gene>
<feature type="compositionally biased region" description="Gly residues" evidence="1">
    <location>
        <begin position="150"/>
        <end position="161"/>
    </location>
</feature>
<feature type="transmembrane region" description="Helical" evidence="2">
    <location>
        <begin position="21"/>
        <end position="40"/>
    </location>
</feature>
<dbReference type="OrthoDB" id="7869758at2"/>
<organism evidence="3 4">
    <name type="scientific">Rhodobacter aestuarii</name>
    <dbReference type="NCBI Taxonomy" id="453582"/>
    <lineage>
        <taxon>Bacteria</taxon>
        <taxon>Pseudomonadati</taxon>
        <taxon>Pseudomonadota</taxon>
        <taxon>Alphaproteobacteria</taxon>
        <taxon>Rhodobacterales</taxon>
        <taxon>Rhodobacter group</taxon>
        <taxon>Rhodobacter</taxon>
    </lineage>
</organism>
<evidence type="ECO:0000256" key="1">
    <source>
        <dbReference type="SAM" id="MobiDB-lite"/>
    </source>
</evidence>
<dbReference type="AlphaFoldDB" id="A0A1N7PBD6"/>
<accession>A0A1N7PBD6</accession>
<dbReference type="EMBL" id="FTOG01000009">
    <property type="protein sequence ID" value="SIT07945.1"/>
    <property type="molecule type" value="Genomic_DNA"/>
</dbReference>
<dbReference type="STRING" id="453582.SAMN05421580_109199"/>
<evidence type="ECO:0000313" key="3">
    <source>
        <dbReference type="EMBL" id="SIT07945.1"/>
    </source>
</evidence>
<keyword evidence="2" id="KW-0812">Transmembrane</keyword>
<proteinExistence type="predicted"/>
<keyword evidence="2" id="KW-0472">Membrane</keyword>
<keyword evidence="4" id="KW-1185">Reference proteome</keyword>
<evidence type="ECO:0000256" key="2">
    <source>
        <dbReference type="SAM" id="Phobius"/>
    </source>
</evidence>
<sequence length="161" mass="17069">MDWLIGTREGDRSTGQWPGKLAFATVMLGVVMATAGPVLADRQEEIISELEAEGYTDITTSKTWLRRTRIVAQGEEGEREIVLDPRNDEVLRDYVRPPREGQRGGPGGRPAPDGRPRPDGPPPGAPGEGRGPGGPAGDPPDRPSGPSDHGLGGSRGGEAFR</sequence>
<dbReference type="Proteomes" id="UP000186221">
    <property type="component" value="Unassembled WGS sequence"/>
</dbReference>
<evidence type="ECO:0000313" key="4">
    <source>
        <dbReference type="Proteomes" id="UP000186221"/>
    </source>
</evidence>
<feature type="compositionally biased region" description="Gly residues" evidence="1">
    <location>
        <begin position="126"/>
        <end position="136"/>
    </location>
</feature>
<feature type="compositionally biased region" description="Basic and acidic residues" evidence="1">
    <location>
        <begin position="81"/>
        <end position="102"/>
    </location>
</feature>
<dbReference type="RefSeq" id="WP_076485703.1">
    <property type="nucleotide sequence ID" value="NZ_FTOG01000009.1"/>
</dbReference>
<keyword evidence="2" id="KW-1133">Transmembrane helix</keyword>
<reference evidence="4" key="1">
    <citation type="submission" date="2017-01" db="EMBL/GenBank/DDBJ databases">
        <authorList>
            <person name="Varghese N."/>
            <person name="Submissions S."/>
        </authorList>
    </citation>
    <scope>NUCLEOTIDE SEQUENCE [LARGE SCALE GENOMIC DNA]</scope>
    <source>
        <strain evidence="4">DSM 19945</strain>
    </source>
</reference>
<feature type="region of interest" description="Disordered" evidence="1">
    <location>
        <begin position="81"/>
        <end position="161"/>
    </location>
</feature>
<protein>
    <submittedName>
        <fullName evidence="3">Uncharacterized protein</fullName>
    </submittedName>
</protein>
<name>A0A1N7PBD6_9RHOB</name>